<dbReference type="Proteomes" id="UP000546007">
    <property type="component" value="Unassembled WGS sequence"/>
</dbReference>
<dbReference type="Pfam" id="PF07715">
    <property type="entry name" value="Plug"/>
    <property type="match status" value="1"/>
</dbReference>
<evidence type="ECO:0000313" key="10">
    <source>
        <dbReference type="Proteomes" id="UP000546007"/>
    </source>
</evidence>
<evidence type="ECO:0000256" key="1">
    <source>
        <dbReference type="ARBA" id="ARBA00004571"/>
    </source>
</evidence>
<keyword evidence="6 7" id="KW-0998">Cell outer membrane</keyword>
<evidence type="ECO:0000256" key="7">
    <source>
        <dbReference type="PROSITE-ProRule" id="PRU01360"/>
    </source>
</evidence>
<dbReference type="GO" id="GO:0009279">
    <property type="term" value="C:cell outer membrane"/>
    <property type="evidence" value="ECO:0007669"/>
    <property type="project" value="UniProtKB-SubCell"/>
</dbReference>
<dbReference type="AlphaFoldDB" id="A0A7W6HU45"/>
<dbReference type="InterPro" id="IPR036942">
    <property type="entry name" value="Beta-barrel_TonB_sf"/>
</dbReference>
<name>A0A7W6HU45_9BACT</name>
<reference evidence="9 10" key="1">
    <citation type="submission" date="2020-08" db="EMBL/GenBank/DDBJ databases">
        <title>Genomic Encyclopedia of Type Strains, Phase IV (KMG-IV): sequencing the most valuable type-strain genomes for metagenomic binning, comparative biology and taxonomic classification.</title>
        <authorList>
            <person name="Goeker M."/>
        </authorList>
    </citation>
    <scope>NUCLEOTIDE SEQUENCE [LARGE SCALE GENOMIC DNA]</scope>
    <source>
        <strain evidence="9 10">DSM 105721</strain>
    </source>
</reference>
<dbReference type="InterPro" id="IPR037066">
    <property type="entry name" value="Plug_dom_sf"/>
</dbReference>
<dbReference type="NCBIfam" id="TIGR04056">
    <property type="entry name" value="OMP_RagA_SusC"/>
    <property type="match status" value="1"/>
</dbReference>
<dbReference type="NCBIfam" id="TIGR04057">
    <property type="entry name" value="SusC_RagA_signa"/>
    <property type="match status" value="1"/>
</dbReference>
<dbReference type="InterPro" id="IPR023997">
    <property type="entry name" value="TonB-dep_OMP_SusC/RagA_CS"/>
</dbReference>
<proteinExistence type="inferred from homology"/>
<evidence type="ECO:0000259" key="8">
    <source>
        <dbReference type="Pfam" id="PF07715"/>
    </source>
</evidence>
<evidence type="ECO:0000256" key="3">
    <source>
        <dbReference type="ARBA" id="ARBA00022452"/>
    </source>
</evidence>
<dbReference type="Gene3D" id="3.55.50.30">
    <property type="match status" value="1"/>
</dbReference>
<sequence length="1154" mass="130168">MKKSSYLVWKVPQKIEKKLMRLSLLITLLLSCVMHTEAMAQRISIRIEPGSLDQAFQQIIKQSDAQLVYNTDVASAIRCKGAVFENQDLKKILDELLADTRLRCRLENGIYIIDDRPAEQKQAVKLIGKVVDKNGEPIVGATLVIKGTTVGVATDVDGKFEMNNLSGEKFVLQVRFIGMGMQEVTAYPDKFITITLQEEVSEMDEVVVVGYQSVRRERMTGSSKTVTAREIEGRGLTNINEVLSSTISGLNMVSSGRPGADSQIQIRGINSINGSTEPIWIVDGMPMQGEIPNIKVGSTDLQSTIFTSGIGNIAPDDIKSITVLKDAAATAIYGARAANGVIVVETKSGLVGKTRFNFSLNYGIKERPRNNIEMMNTAQKIQFEREIFADETAWVFQPGRVMDLLRQSSYGVISKEAAESEIARLSTINTDWFKEIFRTAVNQQYSFSMSGGTEKTQHYTSLNFQSEVGTEPNNKYSKFGMSSKITHIPVEALRITGSIGTTLKNDRATASIISPLNYAMYANPYERPYNEDGSYASDITYNAKQSSIRPGLDWENFNILHDLNNNTNKNRYIDAELQLKMEWEIIKGLMFTTHGVYNINSNHNRIVEGANTYTNFKNNWYDYISYGEDLDLALVKGSLREATAYSNAYTFKNTLQYTKDIKDRHFISVFFGQEISDRTTQSSFNYSPIYDEVHNIIGFPDLTGVNPNNINFGRLGNTGKERMKMSSFFANASYSYEDRYILTGAIRYDGSDIIGNRNQFTPLWNVALRWNMHREKFMESLPWVNLLSLRGGFGYTGSIDKNALPFLVYTLGQSINYDGQNVPTSYELPNPNIKWQKKQDMNIGLEASLWDYRVELSVNYYHNITRNVLDKKRLATSSGRLEATTNVANLHNNGVEVDLGVTLLKRKNIQWFAKMNLAYNKNTVKNTFYKKIEDLPERITAATSNNYVEGYAAGSWFGYQMAGVNPMTGMVLVYTGNGDATLDMGLNIEVPNSMVKYLGQKFPPYVGGFSTSINVKQFVFSANFEFKAGHKIMSFTTFSELTGQNRHVNDINRWRQAGDVTNVPRLSQSTKTYNYYMFDNRLEKGNYLKCGYMTLGYNIPPAFLKKLRFSTARLSFTAKDLFTLTPYRGIDPLLMGEFGYPNSRKYTITLNFSL</sequence>
<dbReference type="Gene3D" id="2.60.40.1120">
    <property type="entry name" value="Carboxypeptidase-like, regulatory domain"/>
    <property type="match status" value="1"/>
</dbReference>
<evidence type="ECO:0000256" key="2">
    <source>
        <dbReference type="ARBA" id="ARBA00022448"/>
    </source>
</evidence>
<keyword evidence="2 7" id="KW-0813">Transport</keyword>
<dbReference type="RefSeq" id="WP_124317080.1">
    <property type="nucleotide sequence ID" value="NZ_BHZJ02000134.1"/>
</dbReference>
<dbReference type="SUPFAM" id="SSF56935">
    <property type="entry name" value="Porins"/>
    <property type="match status" value="1"/>
</dbReference>
<dbReference type="InterPro" id="IPR008969">
    <property type="entry name" value="CarboxyPept-like_regulatory"/>
</dbReference>
<evidence type="ECO:0000256" key="4">
    <source>
        <dbReference type="ARBA" id="ARBA00022692"/>
    </source>
</evidence>
<comment type="caution">
    <text evidence="9">The sequence shown here is derived from an EMBL/GenBank/DDBJ whole genome shotgun (WGS) entry which is preliminary data.</text>
</comment>
<feature type="domain" description="TonB-dependent receptor plug" evidence="8">
    <location>
        <begin position="218"/>
        <end position="341"/>
    </location>
</feature>
<dbReference type="SUPFAM" id="SSF49464">
    <property type="entry name" value="Carboxypeptidase regulatory domain-like"/>
    <property type="match status" value="1"/>
</dbReference>
<protein>
    <submittedName>
        <fullName evidence="9">TonB-linked SusC/RagA family outer membrane protein</fullName>
    </submittedName>
</protein>
<evidence type="ECO:0000256" key="6">
    <source>
        <dbReference type="ARBA" id="ARBA00023237"/>
    </source>
</evidence>
<dbReference type="InterPro" id="IPR039426">
    <property type="entry name" value="TonB-dep_rcpt-like"/>
</dbReference>
<dbReference type="PROSITE" id="PS52016">
    <property type="entry name" value="TONB_DEPENDENT_REC_3"/>
    <property type="match status" value="1"/>
</dbReference>
<dbReference type="Gene3D" id="2.40.170.20">
    <property type="entry name" value="TonB-dependent receptor, beta-barrel domain"/>
    <property type="match status" value="1"/>
</dbReference>
<dbReference type="Gene3D" id="2.170.130.10">
    <property type="entry name" value="TonB-dependent receptor, plug domain"/>
    <property type="match status" value="1"/>
</dbReference>
<keyword evidence="5 7" id="KW-0472">Membrane</keyword>
<dbReference type="EMBL" id="JACIES010000001">
    <property type="protein sequence ID" value="MBB4025013.1"/>
    <property type="molecule type" value="Genomic_DNA"/>
</dbReference>
<comment type="subcellular location">
    <subcellularLocation>
        <location evidence="1 7">Cell outer membrane</location>
        <topology evidence="1 7">Multi-pass membrane protein</topology>
    </subcellularLocation>
</comment>
<evidence type="ECO:0000313" key="9">
    <source>
        <dbReference type="EMBL" id="MBB4025013.1"/>
    </source>
</evidence>
<dbReference type="InterPro" id="IPR023996">
    <property type="entry name" value="TonB-dep_OMP_SusC/RagA"/>
</dbReference>
<comment type="similarity">
    <text evidence="7">Belongs to the TonB-dependent receptor family.</text>
</comment>
<keyword evidence="10" id="KW-1185">Reference proteome</keyword>
<dbReference type="OrthoDB" id="9768177at2"/>
<dbReference type="InterPro" id="IPR012910">
    <property type="entry name" value="Plug_dom"/>
</dbReference>
<keyword evidence="3 7" id="KW-1134">Transmembrane beta strand</keyword>
<evidence type="ECO:0000256" key="5">
    <source>
        <dbReference type="ARBA" id="ARBA00023136"/>
    </source>
</evidence>
<dbReference type="Pfam" id="PF13715">
    <property type="entry name" value="CarbopepD_reg_2"/>
    <property type="match status" value="1"/>
</dbReference>
<organism evidence="9 10">
    <name type="scientific">Butyricimonas faecihominis</name>
    <dbReference type="NCBI Taxonomy" id="1472416"/>
    <lineage>
        <taxon>Bacteria</taxon>
        <taxon>Pseudomonadati</taxon>
        <taxon>Bacteroidota</taxon>
        <taxon>Bacteroidia</taxon>
        <taxon>Bacteroidales</taxon>
        <taxon>Odoribacteraceae</taxon>
        <taxon>Butyricimonas</taxon>
    </lineage>
</organism>
<dbReference type="GeneID" id="93101224"/>
<accession>A0A7W6HU45</accession>
<keyword evidence="4 7" id="KW-0812">Transmembrane</keyword>
<dbReference type="PROSITE" id="PS51257">
    <property type="entry name" value="PROKAR_LIPOPROTEIN"/>
    <property type="match status" value="1"/>
</dbReference>
<gene>
    <name evidence="9" type="ORF">GGR14_000774</name>
</gene>